<dbReference type="SUPFAM" id="SSF49785">
    <property type="entry name" value="Galactose-binding domain-like"/>
    <property type="match status" value="1"/>
</dbReference>
<dbReference type="InterPro" id="IPR000421">
    <property type="entry name" value="FA58C"/>
</dbReference>
<dbReference type="GO" id="GO:0016787">
    <property type="term" value="F:hydrolase activity"/>
    <property type="evidence" value="ECO:0007669"/>
    <property type="project" value="InterPro"/>
</dbReference>
<comment type="caution">
    <text evidence="3">The sequence shown here is derived from an EMBL/GenBank/DDBJ whole genome shotgun (WGS) entry which is preliminary data.</text>
</comment>
<dbReference type="Proteomes" id="UP000078454">
    <property type="component" value="Unassembled WGS sequence"/>
</dbReference>
<dbReference type="Pfam" id="PF06439">
    <property type="entry name" value="3keto-disac_hyd"/>
    <property type="match status" value="1"/>
</dbReference>
<dbReference type="OrthoDB" id="9776971at2"/>
<evidence type="ECO:0000313" key="3">
    <source>
        <dbReference type="EMBL" id="OAS19335.1"/>
    </source>
</evidence>
<dbReference type="Gene3D" id="3.20.20.80">
    <property type="entry name" value="Glycosidases"/>
    <property type="match status" value="1"/>
</dbReference>
<sequence>MGLLKKHCAALTAAIMLTSAAVSLAPQAAQAASMNMEADYAVSEGPLVRTEQFNNTNYTPLPVHVVDELKGIKTKVVRDFVKINWYYNKDSANSDYLAYSIDDARNATNPDLLSARKETYDFMSQFSDSLLISLAYSYGGDANPEKNRLIAGETTMNWPEFDKAMKKIIFTLKEKNPELEYIEVGNEPNLEPAFYGHTKEDIPGYMRMYQGMSEAVKWVNTQGLAGQSVKVGGPVLSGYNFDKQKQFVDIAYANGYQVDFVSWHRYQEDVRMNETQEIEMKGYLHRFYPNATTIVSEYGWKGGGDLSDATNNVGLAKQAAFMTDSAYFYARGGTDIPMNWVAVHTLNAYFKNQFDVDYALSTGDTTNWQSFTNSDPRSLQYLNLRGWRESASTSKPMKIKEIRFFDSNNNPIPIPNVLNDPSIAAVTDNDDATQFTQSDYWTWLKFDLGTNAPAVARVDIKWGNTDINTFQLIGTSDKLKYYEVLGHTFFTPYFNTMRMFAQLGDTRVKTSGGSMEIYGTRMLATKNSDTKATMMVWNKQGDGTASANVDISVKNLPAGFQGKSVRYKKLLVDESHSNHAYNKRDDLQMVDEGIVNLTDTIVLSQTLEKNAVMLIELEAVDPSIKNIVSAGKAVTLSPGMTGGANLVDGYDTTAAVAATNTYPQTVTVDLGKSYQLAGMGIDWTNSASRGYTYTIESSLDGTHFTLASDMTFSSNPTYVPPLGNSLAWFTGKARYVKLTVTGSTYDGPLSINEVKVFADGMYKNGFESVADRDTSAWTMTGYSSVSTPWTFATDSVTNNTYAIPVSTYGTTPSFAILGDDMKDYGVEARVKVANSSYAGNVQMGLLARASTYNSHYYFKLMRTNTTNQAILEKRINGTTTVLATVDLPAAIDSSKWYKLNLETIGTAIKGYVDGVLVFDTTDTSRTSGKFGLRSHDALASFDDVRVYPIVPLLGSIKVDGVIINGFDPRINSYTVLVPSSTSTVTVTGSAYGTGSIAVLPASGQVTFDAVGQEKTYMIAALSSEGNGANYYLLRLKQASSDATLSSLRLSVVTDPLTSPGQKLPAMSIALIPGQMNYTIHVPSRTNYVKVVEAVPTASNVATAQISDGVMVNGTGTAKVTVTSEAGTTSVYTLNLVANAEAPTGAVLYQENFDNGSYNSDPSFGWNNGATPNAASSHLRVVDEEQGKVLEKYTTTSMAFTVGQSAWTNYDVRARVKAQVGTALPGVIARASDDAKNFYMLRIHNGTNGLAGGSTGYVALGRMVNSSLKELDSKKIPYPYIVGNWYQLRLVVEGNHLKGYVDDNLIFDEIDNGALFSSNPPTLIQGKAGIRVANQAARIDDFLVTELTDDVVVVPPVETLLPFTLEGQLNRSNGLNASVLVNRAANAADHPGTEVVFFQLLQGTTPVSYVAMESEIGAGNRVAGHFDVPDPENMSYHVHAFVVSSWDLLNESLPLSLSNKLDLE</sequence>
<dbReference type="STRING" id="1850517.A8708_26875"/>
<accession>A0A198AE28</accession>
<dbReference type="Pfam" id="PF00754">
    <property type="entry name" value="F5_F8_type_C"/>
    <property type="match status" value="1"/>
</dbReference>
<feature type="chain" id="PRO_5008278029" description="F5/8 type C domain-containing protein" evidence="1">
    <location>
        <begin position="32"/>
        <end position="1463"/>
    </location>
</feature>
<dbReference type="RefSeq" id="WP_068663733.1">
    <property type="nucleotide sequence ID" value="NZ_LYPB01000058.1"/>
</dbReference>
<proteinExistence type="predicted"/>
<evidence type="ECO:0000259" key="2">
    <source>
        <dbReference type="PROSITE" id="PS50022"/>
    </source>
</evidence>
<dbReference type="InterPro" id="IPR010496">
    <property type="entry name" value="AL/BT2_dom"/>
</dbReference>
<evidence type="ECO:0000256" key="1">
    <source>
        <dbReference type="SAM" id="SignalP"/>
    </source>
</evidence>
<dbReference type="Gene3D" id="2.60.120.560">
    <property type="entry name" value="Exo-inulinase, domain 1"/>
    <property type="match status" value="2"/>
</dbReference>
<dbReference type="Gene3D" id="2.60.120.260">
    <property type="entry name" value="Galactose-binding domain-like"/>
    <property type="match status" value="1"/>
</dbReference>
<name>A0A198AE28_9BACL</name>
<dbReference type="EMBL" id="LYPB01000058">
    <property type="protein sequence ID" value="OAS19335.1"/>
    <property type="molecule type" value="Genomic_DNA"/>
</dbReference>
<protein>
    <recommendedName>
        <fullName evidence="2">F5/8 type C domain-containing protein</fullName>
    </recommendedName>
</protein>
<organism evidence="3 4">
    <name type="scientific">Paenibacillus oryzisoli</name>
    <dbReference type="NCBI Taxonomy" id="1850517"/>
    <lineage>
        <taxon>Bacteria</taxon>
        <taxon>Bacillati</taxon>
        <taxon>Bacillota</taxon>
        <taxon>Bacilli</taxon>
        <taxon>Bacillales</taxon>
        <taxon>Paenibacillaceae</taxon>
        <taxon>Paenibacillus</taxon>
    </lineage>
</organism>
<feature type="signal peptide" evidence="1">
    <location>
        <begin position="1"/>
        <end position="31"/>
    </location>
</feature>
<feature type="domain" description="F5/8 type C" evidence="2">
    <location>
        <begin position="612"/>
        <end position="759"/>
    </location>
</feature>
<gene>
    <name evidence="3" type="ORF">A8708_26875</name>
</gene>
<keyword evidence="4" id="KW-1185">Reference proteome</keyword>
<dbReference type="SUPFAM" id="SSF51445">
    <property type="entry name" value="(Trans)glycosidases"/>
    <property type="match status" value="1"/>
</dbReference>
<evidence type="ECO:0000313" key="4">
    <source>
        <dbReference type="Proteomes" id="UP000078454"/>
    </source>
</evidence>
<keyword evidence="1" id="KW-0732">Signal</keyword>
<dbReference type="InterPro" id="IPR008979">
    <property type="entry name" value="Galactose-bd-like_sf"/>
</dbReference>
<reference evidence="3 4" key="1">
    <citation type="submission" date="2016-05" db="EMBL/GenBank/DDBJ databases">
        <title>Paenibacillus sp. 1ZS3-15 nov., isolated from the rhizosphere soil.</title>
        <authorList>
            <person name="Zhang X.X."/>
            <person name="Zhang J."/>
        </authorList>
    </citation>
    <scope>NUCLEOTIDE SEQUENCE [LARGE SCALE GENOMIC DNA]</scope>
    <source>
        <strain evidence="3 4">1ZS3-15</strain>
    </source>
</reference>
<dbReference type="SUPFAM" id="SSF51011">
    <property type="entry name" value="Glycosyl hydrolase domain"/>
    <property type="match status" value="1"/>
</dbReference>
<dbReference type="InterPro" id="IPR017853">
    <property type="entry name" value="GH"/>
</dbReference>
<dbReference type="PROSITE" id="PS50022">
    <property type="entry name" value="FA58C_3"/>
    <property type="match status" value="1"/>
</dbReference>